<reference evidence="1 2" key="1">
    <citation type="submission" date="2015-01" db="EMBL/GenBank/DDBJ databases">
        <title>Evolution of Trichinella species and genotypes.</title>
        <authorList>
            <person name="Korhonen P.K."/>
            <person name="Edoardo P."/>
            <person name="Giuseppe L.R."/>
            <person name="Gasser R.B."/>
        </authorList>
    </citation>
    <scope>NUCLEOTIDE SEQUENCE [LARGE SCALE GENOMIC DNA]</scope>
    <source>
        <strain evidence="1">ISS13</strain>
    </source>
</reference>
<protein>
    <submittedName>
        <fullName evidence="1">Uncharacterized protein</fullName>
    </submittedName>
</protein>
<dbReference type="AlphaFoldDB" id="A0A0V1DWP9"/>
<proteinExistence type="predicted"/>
<gene>
    <name evidence="1" type="ORF">T4A_11596</name>
</gene>
<organism evidence="1 2">
    <name type="scientific">Trichinella pseudospiralis</name>
    <name type="common">Parasitic roundworm</name>
    <dbReference type="NCBI Taxonomy" id="6337"/>
    <lineage>
        <taxon>Eukaryota</taxon>
        <taxon>Metazoa</taxon>
        <taxon>Ecdysozoa</taxon>
        <taxon>Nematoda</taxon>
        <taxon>Enoplea</taxon>
        <taxon>Dorylaimia</taxon>
        <taxon>Trichinellida</taxon>
        <taxon>Trichinellidae</taxon>
        <taxon>Trichinella</taxon>
    </lineage>
</organism>
<sequence length="91" mass="10137">MPASRVVEPKNCILFSARYDGQIFASSLSSAKILLLFQSASFCITICRCLTFPTARNSVDFMAITLLFSNVRSDKKNHLAITAEMQLIPDF</sequence>
<dbReference type="Proteomes" id="UP000054632">
    <property type="component" value="Unassembled WGS sequence"/>
</dbReference>
<dbReference type="EMBL" id="JYDR01000186">
    <property type="protein sequence ID" value="KRY65993.1"/>
    <property type="molecule type" value="Genomic_DNA"/>
</dbReference>
<comment type="caution">
    <text evidence="1">The sequence shown here is derived from an EMBL/GenBank/DDBJ whole genome shotgun (WGS) entry which is preliminary data.</text>
</comment>
<name>A0A0V1DWP9_TRIPS</name>
<evidence type="ECO:0000313" key="2">
    <source>
        <dbReference type="Proteomes" id="UP000054632"/>
    </source>
</evidence>
<accession>A0A0V1DWP9</accession>
<evidence type="ECO:0000313" key="1">
    <source>
        <dbReference type="EMBL" id="KRY65993.1"/>
    </source>
</evidence>